<feature type="compositionally biased region" description="Basic and acidic residues" evidence="1">
    <location>
        <begin position="156"/>
        <end position="171"/>
    </location>
</feature>
<dbReference type="AlphaFoldDB" id="A0A4S8MBD9"/>
<organism evidence="2 3">
    <name type="scientific">Dendrothele bispora (strain CBS 962.96)</name>
    <dbReference type="NCBI Taxonomy" id="1314807"/>
    <lineage>
        <taxon>Eukaryota</taxon>
        <taxon>Fungi</taxon>
        <taxon>Dikarya</taxon>
        <taxon>Basidiomycota</taxon>
        <taxon>Agaricomycotina</taxon>
        <taxon>Agaricomycetes</taxon>
        <taxon>Agaricomycetidae</taxon>
        <taxon>Agaricales</taxon>
        <taxon>Agaricales incertae sedis</taxon>
        <taxon>Dendrothele</taxon>
    </lineage>
</organism>
<evidence type="ECO:0000256" key="1">
    <source>
        <dbReference type="SAM" id="MobiDB-lite"/>
    </source>
</evidence>
<evidence type="ECO:0000313" key="2">
    <source>
        <dbReference type="EMBL" id="THU99561.1"/>
    </source>
</evidence>
<dbReference type="OrthoDB" id="3269637at2759"/>
<accession>A0A4S8MBD9</accession>
<reference evidence="2 3" key="1">
    <citation type="journal article" date="2019" name="Nat. Ecol. Evol.">
        <title>Megaphylogeny resolves global patterns of mushroom evolution.</title>
        <authorList>
            <person name="Varga T."/>
            <person name="Krizsan K."/>
            <person name="Foldi C."/>
            <person name="Dima B."/>
            <person name="Sanchez-Garcia M."/>
            <person name="Sanchez-Ramirez S."/>
            <person name="Szollosi G.J."/>
            <person name="Szarkandi J.G."/>
            <person name="Papp V."/>
            <person name="Albert L."/>
            <person name="Andreopoulos W."/>
            <person name="Angelini C."/>
            <person name="Antonin V."/>
            <person name="Barry K.W."/>
            <person name="Bougher N.L."/>
            <person name="Buchanan P."/>
            <person name="Buyck B."/>
            <person name="Bense V."/>
            <person name="Catcheside P."/>
            <person name="Chovatia M."/>
            <person name="Cooper J."/>
            <person name="Damon W."/>
            <person name="Desjardin D."/>
            <person name="Finy P."/>
            <person name="Geml J."/>
            <person name="Haridas S."/>
            <person name="Hughes K."/>
            <person name="Justo A."/>
            <person name="Karasinski D."/>
            <person name="Kautmanova I."/>
            <person name="Kiss B."/>
            <person name="Kocsube S."/>
            <person name="Kotiranta H."/>
            <person name="LaButti K.M."/>
            <person name="Lechner B.E."/>
            <person name="Liimatainen K."/>
            <person name="Lipzen A."/>
            <person name="Lukacs Z."/>
            <person name="Mihaltcheva S."/>
            <person name="Morgado L.N."/>
            <person name="Niskanen T."/>
            <person name="Noordeloos M.E."/>
            <person name="Ohm R.A."/>
            <person name="Ortiz-Santana B."/>
            <person name="Ovrebo C."/>
            <person name="Racz N."/>
            <person name="Riley R."/>
            <person name="Savchenko A."/>
            <person name="Shiryaev A."/>
            <person name="Soop K."/>
            <person name="Spirin V."/>
            <person name="Szebenyi C."/>
            <person name="Tomsovsky M."/>
            <person name="Tulloss R.E."/>
            <person name="Uehling J."/>
            <person name="Grigoriev I.V."/>
            <person name="Vagvolgyi C."/>
            <person name="Papp T."/>
            <person name="Martin F.M."/>
            <person name="Miettinen O."/>
            <person name="Hibbett D.S."/>
            <person name="Nagy L.G."/>
        </authorList>
    </citation>
    <scope>NUCLEOTIDE SEQUENCE [LARGE SCALE GENOMIC DNA]</scope>
    <source>
        <strain evidence="2 3">CBS 962.96</strain>
    </source>
</reference>
<name>A0A4S8MBD9_DENBC</name>
<evidence type="ECO:0008006" key="4">
    <source>
        <dbReference type="Google" id="ProtNLM"/>
    </source>
</evidence>
<dbReference type="Proteomes" id="UP000297245">
    <property type="component" value="Unassembled WGS sequence"/>
</dbReference>
<feature type="region of interest" description="Disordered" evidence="1">
    <location>
        <begin position="156"/>
        <end position="185"/>
    </location>
</feature>
<proteinExistence type="predicted"/>
<evidence type="ECO:0000313" key="3">
    <source>
        <dbReference type="Proteomes" id="UP000297245"/>
    </source>
</evidence>
<dbReference type="EMBL" id="ML179117">
    <property type="protein sequence ID" value="THU99561.1"/>
    <property type="molecule type" value="Genomic_DNA"/>
</dbReference>
<protein>
    <recommendedName>
        <fullName evidence="4">HNH nuclease domain-containing protein</fullName>
    </recommendedName>
</protein>
<keyword evidence="3" id="KW-1185">Reference proteome</keyword>
<sequence>MVVMLTHIVKHSKGDAYMQRLLQPAGPDDKDVTEIDSPANGPILNLLLHRAAGSGVFASIRTPFSDVLKSSDLHEKADDGRVMLTAHYIRVDVYPNRLLPVQPNHGVSLETPSDIPLPPCYFFVAVYISHCLHMGDKLMVDKLFIAWSDQYGRLDKEQKEKERAERQGQRDKRSKPERKGKMMGW</sequence>
<gene>
    <name evidence="2" type="ORF">K435DRAFT_964382</name>
</gene>